<gene>
    <name evidence="1" type="ORF">H2201_003265</name>
</gene>
<dbReference type="EMBL" id="JAPDRL010000018">
    <property type="protein sequence ID" value="KAJ9666606.1"/>
    <property type="molecule type" value="Genomic_DNA"/>
</dbReference>
<sequence length="305" mass="34667">MTPSGPLDIYEKFYEPGVPSHRQPNVAAASEALADLIVNASVSYDSSSEIVFQSVKDITNFGYKRPSALDYAIRVFAGANDLLPDTVRNHYGKGPTAGEGQLVFWQIEQSRFFQGGAGPWDVGTETAWDPDADEASNVNFQGQELREKMDMVLEKMRNFQALRREIIVHMALQGRCHSLDVARHRRHDFDGERAVHLIDLSLDSYHEPSPPWCKIDFIGNCIMLRGGAKSLLESMPSERREEKLRSWREGYTAFLRYDTEEGQKRRNKDNDFVLKAHAAMVLDNLTSGPRDETSDELFDVTKWMF</sequence>
<name>A0ABQ9NZX0_9PEZI</name>
<evidence type="ECO:0000313" key="2">
    <source>
        <dbReference type="Proteomes" id="UP001172684"/>
    </source>
</evidence>
<accession>A0ABQ9NZX0</accession>
<protein>
    <submittedName>
        <fullName evidence="1">Uncharacterized protein</fullName>
    </submittedName>
</protein>
<proteinExistence type="predicted"/>
<keyword evidence="2" id="KW-1185">Reference proteome</keyword>
<evidence type="ECO:0000313" key="1">
    <source>
        <dbReference type="EMBL" id="KAJ9666606.1"/>
    </source>
</evidence>
<dbReference type="Proteomes" id="UP001172684">
    <property type="component" value="Unassembled WGS sequence"/>
</dbReference>
<organism evidence="1 2">
    <name type="scientific">Coniosporium apollinis</name>
    <dbReference type="NCBI Taxonomy" id="61459"/>
    <lineage>
        <taxon>Eukaryota</taxon>
        <taxon>Fungi</taxon>
        <taxon>Dikarya</taxon>
        <taxon>Ascomycota</taxon>
        <taxon>Pezizomycotina</taxon>
        <taxon>Dothideomycetes</taxon>
        <taxon>Dothideomycetes incertae sedis</taxon>
        <taxon>Coniosporium</taxon>
    </lineage>
</organism>
<comment type="caution">
    <text evidence="1">The sequence shown here is derived from an EMBL/GenBank/DDBJ whole genome shotgun (WGS) entry which is preliminary data.</text>
</comment>
<reference evidence="1" key="1">
    <citation type="submission" date="2022-10" db="EMBL/GenBank/DDBJ databases">
        <title>Culturing micro-colonial fungi from biological soil crusts in the Mojave desert and describing Neophaeococcomyces mojavensis, and introducing the new genera and species Taxawa tesnikishii.</title>
        <authorList>
            <person name="Kurbessoian T."/>
            <person name="Stajich J.E."/>
        </authorList>
    </citation>
    <scope>NUCLEOTIDE SEQUENCE</scope>
    <source>
        <strain evidence="1">TK_1</strain>
    </source>
</reference>